<comment type="caution">
    <text evidence="2">The sequence shown here is derived from an EMBL/GenBank/DDBJ whole genome shotgun (WGS) entry which is preliminary data.</text>
</comment>
<protein>
    <submittedName>
        <fullName evidence="2">Ty3-gypsy retrotransposon protein</fullName>
    </submittedName>
</protein>
<organism evidence="2 3">
    <name type="scientific">Cucumis melo var. makuwa</name>
    <name type="common">Oriental melon</name>
    <dbReference type="NCBI Taxonomy" id="1194695"/>
    <lineage>
        <taxon>Eukaryota</taxon>
        <taxon>Viridiplantae</taxon>
        <taxon>Streptophyta</taxon>
        <taxon>Embryophyta</taxon>
        <taxon>Tracheophyta</taxon>
        <taxon>Spermatophyta</taxon>
        <taxon>Magnoliopsida</taxon>
        <taxon>eudicotyledons</taxon>
        <taxon>Gunneridae</taxon>
        <taxon>Pentapetalae</taxon>
        <taxon>rosids</taxon>
        <taxon>fabids</taxon>
        <taxon>Cucurbitales</taxon>
        <taxon>Cucurbitaceae</taxon>
        <taxon>Benincaseae</taxon>
        <taxon>Cucumis</taxon>
    </lineage>
</organism>
<dbReference type="Proteomes" id="UP000321947">
    <property type="component" value="Unassembled WGS sequence"/>
</dbReference>
<dbReference type="InterPro" id="IPR052160">
    <property type="entry name" value="Gypsy_RT_Integrase-like"/>
</dbReference>
<accession>A0A5D3BLS7</accession>
<gene>
    <name evidence="2" type="ORF">E5676_scaffold562G00730</name>
</gene>
<dbReference type="Pfam" id="PF17921">
    <property type="entry name" value="Integrase_H2C2"/>
    <property type="match status" value="1"/>
</dbReference>
<dbReference type="PANTHER" id="PTHR47266">
    <property type="entry name" value="ENDONUCLEASE-RELATED"/>
    <property type="match status" value="1"/>
</dbReference>
<sequence>MQQGMLRYKDQLVISKKSALLPNILHTHHDSVFGGHSRYLRTYKRLTGELYWEGRKTDVQKYYEECLVCQCNKTLALSTAGLLMPLEVPDTIWSKITMDFIDGLPKSAGFEKSCLSSSIEWTNRSGEEGVEAYLRCFCCLWPATPSPLIYYGDMGTPNSTLDQQLKERGVILGALKEHLRIAQEKMKNYADKKRTHVEFQEGEMVFLKIRPHRQVSLRKKRNGKLSSKFFGPFKKVLGNHASDAHQLNPFLNENLEWMTKPAEIFGYRKKDSTKDWEGIPPHKTTWENFDDCFLISTLRTR</sequence>
<dbReference type="EMBL" id="SSTD01017617">
    <property type="protein sequence ID" value="TYJ99681.1"/>
    <property type="molecule type" value="Genomic_DNA"/>
</dbReference>
<dbReference type="Gene3D" id="1.10.340.70">
    <property type="match status" value="1"/>
</dbReference>
<feature type="domain" description="Integrase zinc-binding" evidence="1">
    <location>
        <begin position="18"/>
        <end position="74"/>
    </location>
</feature>
<dbReference type="AlphaFoldDB" id="A0A5D3BLS7"/>
<evidence type="ECO:0000313" key="2">
    <source>
        <dbReference type="EMBL" id="TYJ99681.1"/>
    </source>
</evidence>
<evidence type="ECO:0000313" key="3">
    <source>
        <dbReference type="Proteomes" id="UP000321947"/>
    </source>
</evidence>
<evidence type="ECO:0000259" key="1">
    <source>
        <dbReference type="Pfam" id="PF17921"/>
    </source>
</evidence>
<dbReference type="InterPro" id="IPR041588">
    <property type="entry name" value="Integrase_H2C2"/>
</dbReference>
<name>A0A5D3BLS7_CUCMM</name>
<proteinExistence type="predicted"/>
<reference evidence="2 3" key="1">
    <citation type="submission" date="2019-08" db="EMBL/GenBank/DDBJ databases">
        <title>Draft genome sequences of two oriental melons (Cucumis melo L. var makuwa).</title>
        <authorList>
            <person name="Kwon S.-Y."/>
        </authorList>
    </citation>
    <scope>NUCLEOTIDE SEQUENCE [LARGE SCALE GENOMIC DNA]</scope>
    <source>
        <strain evidence="3">cv. Chang Bougi</strain>
        <tissue evidence="2">Leaf</tissue>
    </source>
</reference>